<keyword evidence="1" id="KW-0175">Coiled coil</keyword>
<feature type="coiled-coil region" evidence="1">
    <location>
        <begin position="476"/>
        <end position="513"/>
    </location>
</feature>
<organism evidence="3 4">
    <name type="scientific">Triparma strigata</name>
    <dbReference type="NCBI Taxonomy" id="1606541"/>
    <lineage>
        <taxon>Eukaryota</taxon>
        <taxon>Sar</taxon>
        <taxon>Stramenopiles</taxon>
        <taxon>Ochrophyta</taxon>
        <taxon>Bolidophyceae</taxon>
        <taxon>Parmales</taxon>
        <taxon>Triparmaceae</taxon>
        <taxon>Triparma</taxon>
    </lineage>
</organism>
<sequence length="527" mass="57396">MPNMGRTPPPIAHKRLAVPLGGPTSKILKLNPDADDENTIESNMSALSALSPRNSSKKTPPSNASDPAASPVGVGTKFLHKVPGYGDWEGVVTKVTVLDGVELYECKNKDVDGESLLLNAKQMGAAKTKYNNDKIGVGVGTKILHGSANDVVEGIVTRVEIIGGVERYYCSTTDSSGKSSGEILFTPTQIKTAKLRYDEKHALTDVDILDMFEEEELQPSVVAVSSPSSSHNTVKIIARALSVASNASDETDKYADLDKYASTSKITSKTPASSFDPDLIITDREKAYDFALSKCGKKRGEDHGRIYLKTQEFKEEKGWKVFATAKESRVLFCYLQINDTTVEQREKAGGAKGPIKGQTVTHNGIGIESALRLRSLLEPSSCLPPSEDDFIRLRQLHKSTQIPHKNTNPTTPTSAARKTNPPQKSEGSDSSPTHALITTPLDPSPPQSPALYLATLASEANTSIQSCIKKIVKKSKKMIAAEVKNTQKAIAQLEKVKAENEVLKRKLETQNQFIQDQFNNQYESREI</sequence>
<feature type="compositionally biased region" description="Low complexity" evidence="2">
    <location>
        <begin position="60"/>
        <end position="71"/>
    </location>
</feature>
<name>A0A9W7BQ19_9STRA</name>
<feature type="compositionally biased region" description="Polar residues" evidence="2">
    <location>
        <begin position="40"/>
        <end position="59"/>
    </location>
</feature>
<feature type="region of interest" description="Disordered" evidence="2">
    <location>
        <begin position="397"/>
        <end position="448"/>
    </location>
</feature>
<dbReference type="EMBL" id="BRXY01000393">
    <property type="protein sequence ID" value="GMH91980.1"/>
    <property type="molecule type" value="Genomic_DNA"/>
</dbReference>
<feature type="compositionally biased region" description="Polar residues" evidence="2">
    <location>
        <begin position="398"/>
        <end position="433"/>
    </location>
</feature>
<comment type="caution">
    <text evidence="3">The sequence shown here is derived from an EMBL/GenBank/DDBJ whole genome shotgun (WGS) entry which is preliminary data.</text>
</comment>
<feature type="region of interest" description="Disordered" evidence="2">
    <location>
        <begin position="1"/>
        <end position="72"/>
    </location>
</feature>
<protein>
    <submittedName>
        <fullName evidence="3">Uncharacterized protein</fullName>
    </submittedName>
</protein>
<dbReference type="AlphaFoldDB" id="A0A9W7BQ19"/>
<evidence type="ECO:0000256" key="1">
    <source>
        <dbReference type="SAM" id="Coils"/>
    </source>
</evidence>
<keyword evidence="4" id="KW-1185">Reference proteome</keyword>
<accession>A0A9W7BQ19</accession>
<gene>
    <name evidence="3" type="ORF">TrST_g552</name>
</gene>
<dbReference type="Proteomes" id="UP001165085">
    <property type="component" value="Unassembled WGS sequence"/>
</dbReference>
<proteinExistence type="predicted"/>
<evidence type="ECO:0000313" key="4">
    <source>
        <dbReference type="Proteomes" id="UP001165085"/>
    </source>
</evidence>
<reference evidence="4" key="1">
    <citation type="journal article" date="2023" name="Commun. Biol.">
        <title>Genome analysis of Parmales, the sister group of diatoms, reveals the evolutionary specialization of diatoms from phago-mixotrophs to photoautotrophs.</title>
        <authorList>
            <person name="Ban H."/>
            <person name="Sato S."/>
            <person name="Yoshikawa S."/>
            <person name="Yamada K."/>
            <person name="Nakamura Y."/>
            <person name="Ichinomiya M."/>
            <person name="Sato N."/>
            <person name="Blanc-Mathieu R."/>
            <person name="Endo H."/>
            <person name="Kuwata A."/>
            <person name="Ogata H."/>
        </authorList>
    </citation>
    <scope>NUCLEOTIDE SEQUENCE [LARGE SCALE GENOMIC DNA]</scope>
    <source>
        <strain evidence="4">NIES 3701</strain>
    </source>
</reference>
<evidence type="ECO:0000256" key="2">
    <source>
        <dbReference type="SAM" id="MobiDB-lite"/>
    </source>
</evidence>
<evidence type="ECO:0000313" key="3">
    <source>
        <dbReference type="EMBL" id="GMH91980.1"/>
    </source>
</evidence>